<evidence type="ECO:0008006" key="3">
    <source>
        <dbReference type="Google" id="ProtNLM"/>
    </source>
</evidence>
<comment type="caution">
    <text evidence="1">The sequence shown here is derived from an EMBL/GenBank/DDBJ whole genome shotgun (WGS) entry which is preliminary data.</text>
</comment>
<keyword evidence="2" id="KW-1185">Reference proteome</keyword>
<dbReference type="Proteomes" id="UP000628840">
    <property type="component" value="Unassembled WGS sequence"/>
</dbReference>
<dbReference type="PROSITE" id="PS51257">
    <property type="entry name" value="PROKAR_LIPOPROTEIN"/>
    <property type="match status" value="1"/>
</dbReference>
<dbReference type="InterPro" id="IPR012334">
    <property type="entry name" value="Pectin_lyas_fold"/>
</dbReference>
<evidence type="ECO:0000313" key="2">
    <source>
        <dbReference type="Proteomes" id="UP000628840"/>
    </source>
</evidence>
<name>A0A830EX29_9EURY</name>
<dbReference type="EMBL" id="BMPF01000003">
    <property type="protein sequence ID" value="GGL38241.1"/>
    <property type="molecule type" value="Genomic_DNA"/>
</dbReference>
<gene>
    <name evidence="1" type="ORF">GCM10009037_22340</name>
</gene>
<dbReference type="RefSeq" id="WP_188883828.1">
    <property type="nucleotide sequence ID" value="NZ_BMPF01000003.1"/>
</dbReference>
<dbReference type="Gene3D" id="2.160.20.10">
    <property type="entry name" value="Single-stranded right-handed beta-helix, Pectin lyase-like"/>
    <property type="match status" value="1"/>
</dbReference>
<organism evidence="1 2">
    <name type="scientific">Halarchaeum grantii</name>
    <dbReference type="NCBI Taxonomy" id="1193105"/>
    <lineage>
        <taxon>Archaea</taxon>
        <taxon>Methanobacteriati</taxon>
        <taxon>Methanobacteriota</taxon>
        <taxon>Stenosarchaea group</taxon>
        <taxon>Halobacteria</taxon>
        <taxon>Halobacteriales</taxon>
        <taxon>Halobacteriaceae</taxon>
    </lineage>
</organism>
<sequence>MTRDRCGPPRRAVLGASLAAALGATAGCASLFDGDDDGDDGGGVVPDGAPLTEGVFAALRDGYVVGMADALDGAVFDPESTETPVQDALDAVDARGGGRVYLPPTRVTETGPIRPHANTGVVGFGMNVSVVEITGAGTDGVRFDRPTSVQRVVLDGFELRGPGGKRDTGVACHYVDATGDPADDPADVHVGRLYCRRWANSVLRVETGVGPFQCRYDFLRADDCDAGAERALLDWRSSYGPANRFGTVVAYPAAGASGRASTILAQDGGELAFGDVTVGGTAGALVAQRDGRLHVERAHWEPERQPTTPDALVSLAGEGATRVGDVVVDAGRVPHVYELGGGFANKLLLAPGAARGRVTDAVVHVTGGAAAGSRSWYFGPLADVSVDGGVPNRGRLRVLGDAGDGVA</sequence>
<reference evidence="1 2" key="1">
    <citation type="journal article" date="2019" name="Int. J. Syst. Evol. Microbiol.">
        <title>The Global Catalogue of Microorganisms (GCM) 10K type strain sequencing project: providing services to taxonomists for standard genome sequencing and annotation.</title>
        <authorList>
            <consortium name="The Broad Institute Genomics Platform"/>
            <consortium name="The Broad Institute Genome Sequencing Center for Infectious Disease"/>
            <person name="Wu L."/>
            <person name="Ma J."/>
        </authorList>
    </citation>
    <scope>NUCLEOTIDE SEQUENCE [LARGE SCALE GENOMIC DNA]</scope>
    <source>
        <strain evidence="1 2">JCM 19585</strain>
    </source>
</reference>
<evidence type="ECO:0000313" key="1">
    <source>
        <dbReference type="EMBL" id="GGL38241.1"/>
    </source>
</evidence>
<protein>
    <recommendedName>
        <fullName evidence="3">Pectate lyase superfamily protein</fullName>
    </recommendedName>
</protein>
<dbReference type="AlphaFoldDB" id="A0A830EX29"/>
<dbReference type="OrthoDB" id="322545at2157"/>
<proteinExistence type="predicted"/>
<accession>A0A830EX29</accession>